<organism evidence="2 3">
    <name type="scientific">Blastopirellula marina</name>
    <dbReference type="NCBI Taxonomy" id="124"/>
    <lineage>
        <taxon>Bacteria</taxon>
        <taxon>Pseudomonadati</taxon>
        <taxon>Planctomycetota</taxon>
        <taxon>Planctomycetia</taxon>
        <taxon>Pirellulales</taxon>
        <taxon>Pirellulaceae</taxon>
        <taxon>Blastopirellula</taxon>
    </lineage>
</organism>
<feature type="signal peptide" evidence="1">
    <location>
        <begin position="1"/>
        <end position="25"/>
    </location>
</feature>
<accession>A0A2S8F2R7</accession>
<sequence length="426" mass="45310">MNQRNVITLLLAACLVCGFSTHATAQLAQPPAGPLAASAFPGMPYQLMDRSTYYSPLASLFSSTNNSSTSDELEAYYRSSSRSRLLDVPEMFGDRRIGGPILTLSPAISLTPQLQAEVPIAAAISGLSVAENNQSLPSDRVWVAYNYFHNALDVSTDNRFGATPQAASQSLHRTVFAFEKLLDSGRTSIELRMPFGSAIGVDGIAGGPASPTLYGVQGNSVGNMNLILKRLLFAEEGFALSAGLGLEIPTGSSGDVVYGPVFASLDSQAVHFVPYVAMTKRSGNWFGHAFTQIDVASQGDPLWVTINDTGVAEQIGRVNRPTLLSFDLGGGYFLVPPCGCNKGLALVAEAHYTTPLDDDDQFTTVGTLATASINQTARAPYEVLNFTAGIQVGLGCGWQLRSGAVFPGRAEKVFDAEYLLQVNRGF</sequence>
<proteinExistence type="predicted"/>
<feature type="chain" id="PRO_5015714692" description="DUF3187 domain-containing protein" evidence="1">
    <location>
        <begin position="26"/>
        <end position="426"/>
    </location>
</feature>
<gene>
    <name evidence="2" type="ORF">C5Y98_30470</name>
</gene>
<protein>
    <recommendedName>
        <fullName evidence="4">DUF3187 domain-containing protein</fullName>
    </recommendedName>
</protein>
<evidence type="ECO:0008006" key="4">
    <source>
        <dbReference type="Google" id="ProtNLM"/>
    </source>
</evidence>
<dbReference type="RefSeq" id="WP_105360152.1">
    <property type="nucleotide sequence ID" value="NZ_PUIB01000031.1"/>
</dbReference>
<dbReference type="OrthoDB" id="225378at2"/>
<reference evidence="2 3" key="1">
    <citation type="submission" date="2018-02" db="EMBL/GenBank/DDBJ databases">
        <title>Comparative genomes isolates from brazilian mangrove.</title>
        <authorList>
            <person name="Araujo J.E."/>
            <person name="Taketani R.G."/>
            <person name="Silva M.C.P."/>
            <person name="Loureco M.V."/>
            <person name="Andreote F.D."/>
        </authorList>
    </citation>
    <scope>NUCLEOTIDE SEQUENCE [LARGE SCALE GENOMIC DNA]</scope>
    <source>
        <strain evidence="2 3">NAP PRIS-MGV</strain>
    </source>
</reference>
<dbReference type="AlphaFoldDB" id="A0A2S8F2R7"/>
<dbReference type="EMBL" id="PUIB01000031">
    <property type="protein sequence ID" value="PQO26465.1"/>
    <property type="molecule type" value="Genomic_DNA"/>
</dbReference>
<name>A0A2S8F2R7_9BACT</name>
<evidence type="ECO:0000313" key="3">
    <source>
        <dbReference type="Proteomes" id="UP000239388"/>
    </source>
</evidence>
<dbReference type="Proteomes" id="UP000239388">
    <property type="component" value="Unassembled WGS sequence"/>
</dbReference>
<evidence type="ECO:0000256" key="1">
    <source>
        <dbReference type="SAM" id="SignalP"/>
    </source>
</evidence>
<evidence type="ECO:0000313" key="2">
    <source>
        <dbReference type="EMBL" id="PQO26465.1"/>
    </source>
</evidence>
<keyword evidence="1" id="KW-0732">Signal</keyword>
<comment type="caution">
    <text evidence="2">The sequence shown here is derived from an EMBL/GenBank/DDBJ whole genome shotgun (WGS) entry which is preliminary data.</text>
</comment>